<dbReference type="GO" id="GO:0006226">
    <property type="term" value="P:dUMP biosynthetic process"/>
    <property type="evidence" value="ECO:0007669"/>
    <property type="project" value="UniProtKB-UniRule"/>
</dbReference>
<dbReference type="OrthoDB" id="419889at2759"/>
<evidence type="ECO:0000256" key="3">
    <source>
        <dbReference type="ARBA" id="ARBA00011233"/>
    </source>
</evidence>
<proteinExistence type="inferred from homology"/>
<dbReference type="PANTHER" id="PTHR11241">
    <property type="entry name" value="DEOXYURIDINE 5'-TRIPHOSPHATE NUCLEOTIDOHYDROLASE"/>
    <property type="match status" value="1"/>
</dbReference>
<dbReference type="InterPro" id="IPR029054">
    <property type="entry name" value="dUTPase-like"/>
</dbReference>
<dbReference type="InterPro" id="IPR033704">
    <property type="entry name" value="dUTPase_trimeric"/>
</dbReference>
<dbReference type="EMBL" id="KZ303572">
    <property type="protein sequence ID" value="PIA12768.1"/>
    <property type="molecule type" value="Genomic_DNA"/>
</dbReference>
<evidence type="ECO:0000313" key="9">
    <source>
        <dbReference type="Proteomes" id="UP000242474"/>
    </source>
</evidence>
<evidence type="ECO:0000313" key="8">
    <source>
        <dbReference type="EMBL" id="PIA12768.1"/>
    </source>
</evidence>
<dbReference type="AlphaFoldDB" id="A0A2G5B172"/>
<accession>A0A2G5B172</accession>
<dbReference type="NCBIfam" id="TIGR00576">
    <property type="entry name" value="dut"/>
    <property type="match status" value="1"/>
</dbReference>
<evidence type="ECO:0000256" key="5">
    <source>
        <dbReference type="ARBA" id="ARBA00023080"/>
    </source>
</evidence>
<dbReference type="EC" id="3.6.1.23" evidence="6"/>
<gene>
    <name evidence="8" type="ORF">COEREDRAFT_26149</name>
</gene>
<reference evidence="8 9" key="1">
    <citation type="journal article" date="2015" name="Genome Biol. Evol.">
        <title>Phylogenomic analyses indicate that early fungi evolved digesting cell walls of algal ancestors of land plants.</title>
        <authorList>
            <person name="Chang Y."/>
            <person name="Wang S."/>
            <person name="Sekimoto S."/>
            <person name="Aerts A.L."/>
            <person name="Choi C."/>
            <person name="Clum A."/>
            <person name="LaButti K.M."/>
            <person name="Lindquist E.A."/>
            <person name="Yee Ngan C."/>
            <person name="Ohm R.A."/>
            <person name="Salamov A.A."/>
            <person name="Grigoriev I.V."/>
            <person name="Spatafora J.W."/>
            <person name="Berbee M.L."/>
        </authorList>
    </citation>
    <scope>NUCLEOTIDE SEQUENCE [LARGE SCALE GENOMIC DNA]</scope>
    <source>
        <strain evidence="8 9">NRRL 1564</strain>
    </source>
</reference>
<keyword evidence="6" id="KW-0479">Metal-binding</keyword>
<comment type="cofactor">
    <cofactor evidence="6">
        <name>Mg(2+)</name>
        <dbReference type="ChEBI" id="CHEBI:18420"/>
    </cofactor>
</comment>
<comment type="function">
    <text evidence="6">Involved in nucleotide metabolism via production of dUMP, the immediate precursor of thymidine nucleotides, and decreases the intracellular concentration of dUTP so that uracil cannot be incorporated into DNA.</text>
</comment>
<name>A0A2G5B172_COERN</name>
<dbReference type="GO" id="GO:0004170">
    <property type="term" value="F:dUTP diphosphatase activity"/>
    <property type="evidence" value="ECO:0007669"/>
    <property type="project" value="UniProtKB-UniRule"/>
</dbReference>
<dbReference type="InterPro" id="IPR036157">
    <property type="entry name" value="dUTPase-like_sf"/>
</dbReference>
<evidence type="ECO:0000256" key="1">
    <source>
        <dbReference type="ARBA" id="ARBA00005142"/>
    </source>
</evidence>
<keyword evidence="4 6" id="KW-0378">Hydrolase</keyword>
<keyword evidence="9" id="KW-1185">Reference proteome</keyword>
<dbReference type="Gene3D" id="2.70.40.10">
    <property type="match status" value="1"/>
</dbReference>
<dbReference type="STRING" id="763665.A0A2G5B172"/>
<dbReference type="GO" id="GO:0000287">
    <property type="term" value="F:magnesium ion binding"/>
    <property type="evidence" value="ECO:0007669"/>
    <property type="project" value="UniProtKB-UniRule"/>
</dbReference>
<dbReference type="Pfam" id="PF00692">
    <property type="entry name" value="dUTPase"/>
    <property type="match status" value="1"/>
</dbReference>
<keyword evidence="6" id="KW-0460">Magnesium</keyword>
<comment type="similarity">
    <text evidence="2 6">Belongs to the dUTPase family.</text>
</comment>
<dbReference type="CDD" id="cd07557">
    <property type="entry name" value="trimeric_dUTPase"/>
    <property type="match status" value="1"/>
</dbReference>
<organism evidence="8 9">
    <name type="scientific">Coemansia reversa (strain ATCC 12441 / NRRL 1564)</name>
    <dbReference type="NCBI Taxonomy" id="763665"/>
    <lineage>
        <taxon>Eukaryota</taxon>
        <taxon>Fungi</taxon>
        <taxon>Fungi incertae sedis</taxon>
        <taxon>Zoopagomycota</taxon>
        <taxon>Kickxellomycotina</taxon>
        <taxon>Kickxellomycetes</taxon>
        <taxon>Kickxellales</taxon>
        <taxon>Kickxellaceae</taxon>
        <taxon>Coemansia</taxon>
    </lineage>
</organism>
<dbReference type="Proteomes" id="UP000242474">
    <property type="component" value="Unassembled WGS sequence"/>
</dbReference>
<dbReference type="InterPro" id="IPR008181">
    <property type="entry name" value="dUTPase"/>
</dbReference>
<dbReference type="GO" id="GO:0046081">
    <property type="term" value="P:dUTP catabolic process"/>
    <property type="evidence" value="ECO:0007669"/>
    <property type="project" value="UniProtKB-UniRule"/>
</dbReference>
<evidence type="ECO:0000259" key="7">
    <source>
        <dbReference type="Pfam" id="PF00692"/>
    </source>
</evidence>
<evidence type="ECO:0000256" key="6">
    <source>
        <dbReference type="RuleBase" id="RU367024"/>
    </source>
</evidence>
<evidence type="ECO:0000256" key="2">
    <source>
        <dbReference type="ARBA" id="ARBA00006581"/>
    </source>
</evidence>
<comment type="catalytic activity">
    <reaction evidence="6">
        <text>dUTP + H2O = dUMP + diphosphate + H(+)</text>
        <dbReference type="Rhea" id="RHEA:10248"/>
        <dbReference type="ChEBI" id="CHEBI:15377"/>
        <dbReference type="ChEBI" id="CHEBI:15378"/>
        <dbReference type="ChEBI" id="CHEBI:33019"/>
        <dbReference type="ChEBI" id="CHEBI:61555"/>
        <dbReference type="ChEBI" id="CHEBI:246422"/>
        <dbReference type="EC" id="3.6.1.23"/>
    </reaction>
</comment>
<protein>
    <recommendedName>
        <fullName evidence="6">Deoxyuridine 5'-triphosphate nucleotidohydrolase</fullName>
        <shortName evidence="6">dUTPase</shortName>
        <ecNumber evidence="6">3.6.1.23</ecNumber>
    </recommendedName>
    <alternativeName>
        <fullName evidence="6">dUTP pyrophosphatase</fullName>
    </alternativeName>
</protein>
<dbReference type="UniPathway" id="UPA00610">
    <property type="reaction ID" value="UER00666"/>
</dbReference>
<comment type="pathway">
    <text evidence="1 6">Pyrimidine metabolism; dUMP biosynthesis; dUMP from dCTP (dUTP route): step 2/2.</text>
</comment>
<dbReference type="SUPFAM" id="SSF51283">
    <property type="entry name" value="dUTPase-like"/>
    <property type="match status" value="1"/>
</dbReference>
<sequence>SRLPTDVEAKQSWTAEEHELTVRFVQKHGDLPAPSRAHDDDAGWDLAAAEALTIMPHMQELIAMGLQVAIPPGCYLRIALCPGLAVCGIDVKAGVVDASFCGEISAVLQNSSKKTMKLGAGEKAAQLVVIKIAKPQTVRVKELRATSRGTGGFGSTGR</sequence>
<feature type="non-terminal residue" evidence="8">
    <location>
        <position position="158"/>
    </location>
</feature>
<dbReference type="PANTHER" id="PTHR11241:SF0">
    <property type="entry name" value="DEOXYURIDINE 5'-TRIPHOSPHATE NUCLEOTIDOHYDROLASE"/>
    <property type="match status" value="1"/>
</dbReference>
<feature type="non-terminal residue" evidence="8">
    <location>
        <position position="1"/>
    </location>
</feature>
<feature type="domain" description="dUTPase-like" evidence="7">
    <location>
        <begin position="32"/>
        <end position="157"/>
    </location>
</feature>
<comment type="subunit">
    <text evidence="3 6">Homotrimer.</text>
</comment>
<evidence type="ECO:0000256" key="4">
    <source>
        <dbReference type="ARBA" id="ARBA00022801"/>
    </source>
</evidence>
<keyword evidence="5 6" id="KW-0546">Nucleotide metabolism</keyword>